<dbReference type="Proteomes" id="UP000054995">
    <property type="component" value="Unassembled WGS sequence"/>
</dbReference>
<sequence>MTHPCFATLLSPPYTFTFCAIYPIVNKDYYISDHHGTFSRPLSDST</sequence>
<comment type="caution">
    <text evidence="1">The sequence shown here is derived from an EMBL/GenBank/DDBJ whole genome shotgun (WGS) entry which is preliminary data.</text>
</comment>
<dbReference type="AlphaFoldDB" id="A0A0V1EM85"/>
<evidence type="ECO:0000313" key="2">
    <source>
        <dbReference type="Proteomes" id="UP000054995"/>
    </source>
</evidence>
<evidence type="ECO:0000313" key="1">
    <source>
        <dbReference type="EMBL" id="KRY74921.1"/>
    </source>
</evidence>
<proteinExistence type="predicted"/>
<dbReference type="EMBL" id="JYDT01000954">
    <property type="protein sequence ID" value="KRY74921.1"/>
    <property type="molecule type" value="Genomic_DNA"/>
</dbReference>
<reference evidence="1 2" key="1">
    <citation type="submission" date="2015-01" db="EMBL/GenBank/DDBJ databases">
        <title>Evolution of Trichinella species and genotypes.</title>
        <authorList>
            <person name="Korhonen P.K."/>
            <person name="Edoardo P."/>
            <person name="Giuseppe L.R."/>
            <person name="Gasser R.B."/>
        </authorList>
    </citation>
    <scope>NUCLEOTIDE SEQUENCE [LARGE SCALE GENOMIC DNA]</scope>
    <source>
        <strain evidence="1">ISS470</strain>
    </source>
</reference>
<gene>
    <name evidence="1" type="ORF">T4D_10292</name>
</gene>
<protein>
    <submittedName>
        <fullName evidence="1">Uncharacterized protein</fullName>
    </submittedName>
</protein>
<name>A0A0V1EM85_TRIPS</name>
<accession>A0A0V1EM85</accession>
<keyword evidence="2" id="KW-1185">Reference proteome</keyword>
<organism evidence="1 2">
    <name type="scientific">Trichinella pseudospiralis</name>
    <name type="common">Parasitic roundworm</name>
    <dbReference type="NCBI Taxonomy" id="6337"/>
    <lineage>
        <taxon>Eukaryota</taxon>
        <taxon>Metazoa</taxon>
        <taxon>Ecdysozoa</taxon>
        <taxon>Nematoda</taxon>
        <taxon>Enoplea</taxon>
        <taxon>Dorylaimia</taxon>
        <taxon>Trichinellida</taxon>
        <taxon>Trichinellidae</taxon>
        <taxon>Trichinella</taxon>
    </lineage>
</organism>